<dbReference type="AlphaFoldDB" id="A0A7W7W8E8"/>
<gene>
    <name evidence="2" type="ORF">FHR32_002163</name>
</gene>
<sequence length="116" mass="13043">MRRDKRENDERHPYGTSAETAAGRLRQELEALGVVSDVHDGYGLALVSVWAGLVVWCNGERFWWQTGWDARQARPVYASNPVHETNRAAHRIAARCAELRQAHQPEPTTNTPGDPV</sequence>
<dbReference type="RefSeq" id="WP_184754159.1">
    <property type="nucleotide sequence ID" value="NZ_BAABEK010000039.1"/>
</dbReference>
<name>A0A7W7W8E8_9ACTN</name>
<dbReference type="Proteomes" id="UP000534286">
    <property type="component" value="Unassembled WGS sequence"/>
</dbReference>
<accession>A0A7W7W8E8</accession>
<proteinExistence type="predicted"/>
<feature type="compositionally biased region" description="Basic and acidic residues" evidence="1">
    <location>
        <begin position="1"/>
        <end position="13"/>
    </location>
</feature>
<evidence type="ECO:0000313" key="2">
    <source>
        <dbReference type="EMBL" id="MBB4937858.1"/>
    </source>
</evidence>
<comment type="caution">
    <text evidence="2">The sequence shown here is derived from an EMBL/GenBank/DDBJ whole genome shotgun (WGS) entry which is preliminary data.</text>
</comment>
<evidence type="ECO:0000256" key="1">
    <source>
        <dbReference type="SAM" id="MobiDB-lite"/>
    </source>
</evidence>
<protein>
    <submittedName>
        <fullName evidence="2">Uncharacterized protein</fullName>
    </submittedName>
</protein>
<reference evidence="2 3" key="1">
    <citation type="submission" date="2020-08" db="EMBL/GenBank/DDBJ databases">
        <title>Sequencing the genomes of 1000 actinobacteria strains.</title>
        <authorList>
            <person name="Klenk H.-P."/>
        </authorList>
    </citation>
    <scope>NUCLEOTIDE SEQUENCE [LARGE SCALE GENOMIC DNA]</scope>
    <source>
        <strain evidence="2 3">DSM 43023</strain>
    </source>
</reference>
<evidence type="ECO:0000313" key="3">
    <source>
        <dbReference type="Proteomes" id="UP000534286"/>
    </source>
</evidence>
<organism evidence="2 3">
    <name type="scientific">Streptosporangium album</name>
    <dbReference type="NCBI Taxonomy" id="47479"/>
    <lineage>
        <taxon>Bacteria</taxon>
        <taxon>Bacillati</taxon>
        <taxon>Actinomycetota</taxon>
        <taxon>Actinomycetes</taxon>
        <taxon>Streptosporangiales</taxon>
        <taxon>Streptosporangiaceae</taxon>
        <taxon>Streptosporangium</taxon>
    </lineage>
</organism>
<dbReference type="EMBL" id="JACHJU010000001">
    <property type="protein sequence ID" value="MBB4937858.1"/>
    <property type="molecule type" value="Genomic_DNA"/>
</dbReference>
<keyword evidence="3" id="KW-1185">Reference proteome</keyword>
<feature type="region of interest" description="Disordered" evidence="1">
    <location>
        <begin position="1"/>
        <end position="22"/>
    </location>
</feature>